<accession>A0AAE4CLL1</accession>
<evidence type="ECO:0000256" key="1">
    <source>
        <dbReference type="SAM" id="Phobius"/>
    </source>
</evidence>
<proteinExistence type="predicted"/>
<name>A0AAE4CLL1_9ACTN</name>
<dbReference type="Proteomes" id="UP001180845">
    <property type="component" value="Unassembled WGS sequence"/>
</dbReference>
<keyword evidence="1" id="KW-0812">Transmembrane</keyword>
<dbReference type="EMBL" id="JAVDXW010000001">
    <property type="protein sequence ID" value="MDR7300042.1"/>
    <property type="molecule type" value="Genomic_DNA"/>
</dbReference>
<sequence>MKNGIYISPVAVRVAVGALTLAFVASIAVQMPEITRYVKAETM</sequence>
<keyword evidence="1" id="KW-1133">Transmembrane helix</keyword>
<dbReference type="AlphaFoldDB" id="A0AAE4CLL1"/>
<keyword evidence="1" id="KW-0472">Membrane</keyword>
<feature type="transmembrane region" description="Helical" evidence="1">
    <location>
        <begin position="6"/>
        <end position="29"/>
    </location>
</feature>
<reference evidence="2" key="1">
    <citation type="submission" date="2023-07" db="EMBL/GenBank/DDBJ databases">
        <title>Sequencing the genomes of 1000 actinobacteria strains.</title>
        <authorList>
            <person name="Klenk H.-P."/>
        </authorList>
    </citation>
    <scope>NUCLEOTIDE SEQUENCE</scope>
    <source>
        <strain evidence="2">DSM 45977</strain>
    </source>
</reference>
<organism evidence="2 3">
    <name type="scientific">Haloactinomyces albus</name>
    <dbReference type="NCBI Taxonomy" id="1352928"/>
    <lineage>
        <taxon>Bacteria</taxon>
        <taxon>Bacillati</taxon>
        <taxon>Actinomycetota</taxon>
        <taxon>Actinomycetes</taxon>
        <taxon>Actinopolysporales</taxon>
        <taxon>Actinopolysporaceae</taxon>
        <taxon>Haloactinomyces</taxon>
    </lineage>
</organism>
<keyword evidence="3" id="KW-1185">Reference proteome</keyword>
<gene>
    <name evidence="2" type="ORF">JOF55_000223</name>
</gene>
<protein>
    <submittedName>
        <fullName evidence="2">Uncharacterized protein</fullName>
    </submittedName>
</protein>
<comment type="caution">
    <text evidence="2">The sequence shown here is derived from an EMBL/GenBank/DDBJ whole genome shotgun (WGS) entry which is preliminary data.</text>
</comment>
<evidence type="ECO:0000313" key="2">
    <source>
        <dbReference type="EMBL" id="MDR7300042.1"/>
    </source>
</evidence>
<evidence type="ECO:0000313" key="3">
    <source>
        <dbReference type="Proteomes" id="UP001180845"/>
    </source>
</evidence>